<dbReference type="RefSeq" id="WP_203112846.1">
    <property type="nucleotide sequence ID" value="NZ_JADOBG010000022.1"/>
</dbReference>
<evidence type="ECO:0008006" key="4">
    <source>
        <dbReference type="Google" id="ProtNLM"/>
    </source>
</evidence>
<keyword evidence="3" id="KW-1185">Reference proteome</keyword>
<dbReference type="EMBL" id="JADWVN010000026">
    <property type="protein sequence ID" value="MBL7527441.1"/>
    <property type="molecule type" value="Genomic_DNA"/>
</dbReference>
<evidence type="ECO:0000256" key="1">
    <source>
        <dbReference type="SAM" id="MobiDB-lite"/>
    </source>
</evidence>
<proteinExistence type="predicted"/>
<sequence length="575" mass="64969">MSVPENKEAHFGYTDLKGFEQDRLIDMMTAYLTQESGKYNLEVNSGGICHGLTAVFCKYSAEGKQDDFIKTILAINKKGEIIEALKNGRVDDAVRLNVEANKYIDDSQINKFIRDVLWTFSPESFNKKYSQDDSLGLLTVQTPVKSEHLHEGMSAATTPKPLQQLFKLGLVAKTEDWGPIFDKMKAPNTQWTISYPLHTIAVSVIDNKFHVYDPNSRKIVVCDDGQAMATLLAKSFSFSLNEKDALKQMPLTVNIVAHPDKKIDFQFPDKSKDILDNWLKDEPARVNQIDYVEVTLEYNSLTMAAMQNDKEMIAHLFEHGATDSSLALKIAAEHNRLDSLDILLNDKYRTQLNGIDIRTTYSNACKAALRSGRIEAFERLLEDPEINKYFINGITVTSTCTESERKSAEFNRGIYLEKVACSGNPQCIEKLIKVLKENKVTENEIADTIKNNQKKIFKAAEESKNSQCIQMLKELAGISPKSIPAVIKNPNFLIESLNSFSVFFKKEFDKLLDLISTTRWLKKPEKPDPITPEKLEAQKIFKAEARWISTDAQQKLTPEQSDKETATTSSKMSNS</sequence>
<feature type="region of interest" description="Disordered" evidence="1">
    <location>
        <begin position="551"/>
        <end position="575"/>
    </location>
</feature>
<protein>
    <recommendedName>
        <fullName evidence="4">Ankyrin repeat-containing protein</fullName>
    </recommendedName>
</protein>
<dbReference type="InterPro" id="IPR036770">
    <property type="entry name" value="Ankyrin_rpt-contain_sf"/>
</dbReference>
<feature type="compositionally biased region" description="Polar residues" evidence="1">
    <location>
        <begin position="566"/>
        <end position="575"/>
    </location>
</feature>
<reference evidence="2 3" key="1">
    <citation type="submission" date="2020-12" db="EMBL/GenBank/DDBJ databases">
        <title>WGS of Legionella: environmental sample.</title>
        <authorList>
            <person name="Cristino S."/>
            <person name="Girolamini L."/>
            <person name="Salaris S."/>
            <person name="Pascale M.R."/>
            <person name="Mazzotta M."/>
            <person name="Orsini M."/>
            <person name="Grottola A."/>
        </authorList>
    </citation>
    <scope>NUCLEOTIDE SEQUENCE [LARGE SCALE GENOMIC DNA]</scope>
    <source>
        <strain evidence="2 3">30cs62</strain>
    </source>
</reference>
<dbReference type="Gene3D" id="1.25.40.20">
    <property type="entry name" value="Ankyrin repeat-containing domain"/>
    <property type="match status" value="1"/>
</dbReference>
<dbReference type="Proteomes" id="UP000809910">
    <property type="component" value="Unassembled WGS sequence"/>
</dbReference>
<comment type="caution">
    <text evidence="2">The sequence shown here is derived from an EMBL/GenBank/DDBJ whole genome shotgun (WGS) entry which is preliminary data.</text>
</comment>
<gene>
    <name evidence="2" type="ORF">I5282_12780</name>
</gene>
<name>A0ABS1WDK7_9GAMM</name>
<dbReference type="SUPFAM" id="SSF48403">
    <property type="entry name" value="Ankyrin repeat"/>
    <property type="match status" value="1"/>
</dbReference>
<accession>A0ABS1WDK7</accession>
<evidence type="ECO:0000313" key="2">
    <source>
        <dbReference type="EMBL" id="MBL7527441.1"/>
    </source>
</evidence>
<organism evidence="2 3">
    <name type="scientific">Legionella bononiensis</name>
    <dbReference type="NCBI Taxonomy" id="2793102"/>
    <lineage>
        <taxon>Bacteria</taxon>
        <taxon>Pseudomonadati</taxon>
        <taxon>Pseudomonadota</taxon>
        <taxon>Gammaproteobacteria</taxon>
        <taxon>Legionellales</taxon>
        <taxon>Legionellaceae</taxon>
        <taxon>Legionella</taxon>
    </lineage>
</organism>
<evidence type="ECO:0000313" key="3">
    <source>
        <dbReference type="Proteomes" id="UP000809910"/>
    </source>
</evidence>